<evidence type="ECO:0000313" key="1">
    <source>
        <dbReference type="EMBL" id="JAB81366.1"/>
    </source>
</evidence>
<feature type="non-terminal residue" evidence="1">
    <location>
        <position position="1"/>
    </location>
</feature>
<dbReference type="EMBL" id="GANP01003102">
    <property type="protein sequence ID" value="JAB81366.1"/>
    <property type="molecule type" value="mRNA"/>
</dbReference>
<organism evidence="1">
    <name type="scientific">Ixodes ricinus</name>
    <name type="common">Common tick</name>
    <name type="synonym">Acarus ricinus</name>
    <dbReference type="NCBI Taxonomy" id="34613"/>
    <lineage>
        <taxon>Eukaryota</taxon>
        <taxon>Metazoa</taxon>
        <taxon>Ecdysozoa</taxon>
        <taxon>Arthropoda</taxon>
        <taxon>Chelicerata</taxon>
        <taxon>Arachnida</taxon>
        <taxon>Acari</taxon>
        <taxon>Parasitiformes</taxon>
        <taxon>Ixodida</taxon>
        <taxon>Ixodoidea</taxon>
        <taxon>Ixodidae</taxon>
        <taxon>Ixodinae</taxon>
        <taxon>Ixodes</taxon>
    </lineage>
</organism>
<accession>V5IIJ0</accession>
<dbReference type="AlphaFoldDB" id="V5IIJ0"/>
<proteinExistence type="evidence at transcript level"/>
<name>V5IIJ0_IXORI</name>
<protein>
    <submittedName>
        <fullName evidence="1">Putative antimicrobial peptide isamp</fullName>
    </submittedName>
</protein>
<sequence>GLVTGALPSLSTSAKVLPNSPPKMRAVTVFIVTLLVLEGSYTVLCEPGQAHEVKFGREKCQRIHCKEHSECKRGSCQWCSNGLWGSGFCY</sequence>
<reference evidence="1" key="1">
    <citation type="journal article" date="2015" name="Sci. Rep.">
        <title>Tissue- and time-dependent transcription in Ixodes ricinus salivary glands and midguts when blood feeding on the vertebrate host.</title>
        <authorList>
            <person name="Kotsyfakis M."/>
            <person name="Schwarz A."/>
            <person name="Erhart J."/>
            <person name="Ribeiro J.M."/>
        </authorList>
    </citation>
    <scope>NUCLEOTIDE SEQUENCE</scope>
    <source>
        <tissue evidence="1">Salivary gland and midgut</tissue>
    </source>
</reference>